<dbReference type="EMBL" id="FOBF01000023">
    <property type="protein sequence ID" value="SEN23226.1"/>
    <property type="molecule type" value="Genomic_DNA"/>
</dbReference>
<dbReference type="STRING" id="46177.SAMN05660976_07115"/>
<protein>
    <recommendedName>
        <fullName evidence="3">HEAT repeat</fullName>
    </recommendedName>
</protein>
<sequence>MTAAPLDGVHDVDWASLDHAYGSAEDVPQALRDAVGPAPEPAAAAMEHLFSSVYHQGTLYSATPWTVPFLARLAADPGTPRRVSLVSLLGAIAATGDADAQVLADVGAALLRETRRLLPLLDDRDAGIRHAATYLLGNLPREAAAEVVPALRARRGRERSPRALAGLLAAAGRLDPSGSAAWLEAELAPARPSAARTGALWAIADVALPWPDTATETLVDCLLHGRRLENWIWSADPFMDVISRIDGASFATLCHTLFRQGTGETARAAIEAAYRRCVRSRSARQELAPLLAAGVGHAELAVRLAAATAVRDVPAAAPAAAEALAGHVASPPPAVAEDPNSDEARLFDAGLEILIMLGDPRWREPFMTALPVGAVIPGILGLLIDTGVTCEPGLLAAVRRRLAALPPEWPARPGGYDELLSRTHWHNELNGLTRLLHHWGPDAADAVPELVALIPYDRWWAVRALAAIGPAASAAAPALTRVRDDPEASWPHRLRCAEALAAITGDVAQVSACVAEAAAGGEPVPAAHTALRHGLPLDGLLPALRDLATAAPGDDPSVMRVRIEAARLLLRAGETRAPLSAVTDALDSGRHTADAAELAGLIGPAAADLVPKLRGLLDDRHDFTAAALALLRVTGETAPLVAAARRHLRTAGAGTWLVEALRELGANAAPLLPELRELAYGDAALPGSATYGRQARQDDEERRRLLTVLAAWDAGRWGRGRPCRS</sequence>
<name>A0A1H8EV21_9ACTN</name>
<evidence type="ECO:0000313" key="2">
    <source>
        <dbReference type="Proteomes" id="UP000198953"/>
    </source>
</evidence>
<accession>A0A1H8EV21</accession>
<reference evidence="1 2" key="1">
    <citation type="submission" date="2016-10" db="EMBL/GenBank/DDBJ databases">
        <authorList>
            <person name="de Groot N.N."/>
        </authorList>
    </citation>
    <scope>NUCLEOTIDE SEQUENCE [LARGE SCALE GENOMIC DNA]</scope>
    <source>
        <strain evidence="1 2">DSM 43357</strain>
    </source>
</reference>
<evidence type="ECO:0000313" key="1">
    <source>
        <dbReference type="EMBL" id="SEN23226.1"/>
    </source>
</evidence>
<dbReference type="SUPFAM" id="SSF48371">
    <property type="entry name" value="ARM repeat"/>
    <property type="match status" value="1"/>
</dbReference>
<dbReference type="AlphaFoldDB" id="A0A1H8EV21"/>
<dbReference type="InterPro" id="IPR004155">
    <property type="entry name" value="PBS_lyase_HEAT"/>
</dbReference>
<dbReference type="InterPro" id="IPR016024">
    <property type="entry name" value="ARM-type_fold"/>
</dbReference>
<proteinExistence type="predicted"/>
<organism evidence="1 2">
    <name type="scientific">Nonomuraea pusilla</name>
    <dbReference type="NCBI Taxonomy" id="46177"/>
    <lineage>
        <taxon>Bacteria</taxon>
        <taxon>Bacillati</taxon>
        <taxon>Actinomycetota</taxon>
        <taxon>Actinomycetes</taxon>
        <taxon>Streptosporangiales</taxon>
        <taxon>Streptosporangiaceae</taxon>
        <taxon>Nonomuraea</taxon>
    </lineage>
</organism>
<dbReference type="SMART" id="SM00567">
    <property type="entry name" value="EZ_HEAT"/>
    <property type="match status" value="4"/>
</dbReference>
<dbReference type="RefSeq" id="WP_091104898.1">
    <property type="nucleotide sequence ID" value="NZ_FOBF01000023.1"/>
</dbReference>
<dbReference type="Proteomes" id="UP000198953">
    <property type="component" value="Unassembled WGS sequence"/>
</dbReference>
<keyword evidence="2" id="KW-1185">Reference proteome</keyword>
<evidence type="ECO:0008006" key="3">
    <source>
        <dbReference type="Google" id="ProtNLM"/>
    </source>
</evidence>
<dbReference type="OrthoDB" id="292843at2"/>
<gene>
    <name evidence="1" type="ORF">SAMN05660976_07115</name>
</gene>